<organism evidence="1 2">
    <name type="scientific">candidate division TA06 bacterium</name>
    <dbReference type="NCBI Taxonomy" id="2250710"/>
    <lineage>
        <taxon>Bacteria</taxon>
        <taxon>Bacteria division TA06</taxon>
    </lineage>
</organism>
<reference evidence="1 2" key="1">
    <citation type="submission" date="2019-03" db="EMBL/GenBank/DDBJ databases">
        <title>Metabolic potential of uncultured bacteria and archaea associated with petroleum seepage in deep-sea sediments.</title>
        <authorList>
            <person name="Dong X."/>
            <person name="Hubert C."/>
        </authorList>
    </citation>
    <scope>NUCLEOTIDE SEQUENCE [LARGE SCALE GENOMIC DNA]</scope>
    <source>
        <strain evidence="1">E44_bin18</strain>
    </source>
</reference>
<gene>
    <name evidence="1" type="ORF">E3J62_05435</name>
</gene>
<comment type="caution">
    <text evidence="1">The sequence shown here is derived from an EMBL/GenBank/DDBJ whole genome shotgun (WGS) entry which is preliminary data.</text>
</comment>
<name>A0A523UTX1_UNCT6</name>
<evidence type="ECO:0000313" key="2">
    <source>
        <dbReference type="Proteomes" id="UP000315525"/>
    </source>
</evidence>
<dbReference type="InterPro" id="IPR013321">
    <property type="entry name" value="Arc_rbn_hlx_hlx"/>
</dbReference>
<evidence type="ECO:0008006" key="3">
    <source>
        <dbReference type="Google" id="ProtNLM"/>
    </source>
</evidence>
<dbReference type="GO" id="GO:0006355">
    <property type="term" value="P:regulation of DNA-templated transcription"/>
    <property type="evidence" value="ECO:0007669"/>
    <property type="project" value="InterPro"/>
</dbReference>
<sequence>MVLTTLSILVILWYDCSMTRKESVGKSQKIAITIPKNLFKEAEKARREIGESRSAFIQRTIRRYLETRREKDAVRHYVEGYQRFPETEEEIEAAEQAATEILTEEPW</sequence>
<dbReference type="AlphaFoldDB" id="A0A523UTX1"/>
<evidence type="ECO:0000313" key="1">
    <source>
        <dbReference type="EMBL" id="TET45980.1"/>
    </source>
</evidence>
<dbReference type="Proteomes" id="UP000315525">
    <property type="component" value="Unassembled WGS sequence"/>
</dbReference>
<proteinExistence type="predicted"/>
<protein>
    <recommendedName>
        <fullName evidence="3">Ribbon-helix-helix protein, CopG family</fullName>
    </recommendedName>
</protein>
<accession>A0A523UTX1</accession>
<dbReference type="EMBL" id="SOJN01000070">
    <property type="protein sequence ID" value="TET45980.1"/>
    <property type="molecule type" value="Genomic_DNA"/>
</dbReference>
<dbReference type="Gene3D" id="1.10.1220.10">
    <property type="entry name" value="Met repressor-like"/>
    <property type="match status" value="1"/>
</dbReference>